<name>A0A6H0XSU0_9PEZI</name>
<dbReference type="Gene3D" id="3.30.40.10">
    <property type="entry name" value="Zinc/RING finger domain, C3HC4 (zinc finger)"/>
    <property type="match status" value="1"/>
</dbReference>
<dbReference type="GO" id="GO:0006325">
    <property type="term" value="P:chromatin organization"/>
    <property type="evidence" value="ECO:0007669"/>
    <property type="project" value="UniProtKB-KW"/>
</dbReference>
<sequence length="275" mass="31221">MSELPYTFEEYVYARGLVRMSSHCAGVARVAFFSLAREDAMVVFSDNEWSRLLPADIDVSERRHTFAKLSALKPKLPRISSVVDRVTRPSSALGTAGRKRVRHEEPIEDIPAPKKTKVAGSAITIAENKPRSKFQPPCAGKGVQIPIMNGHQLPSNVLQAKKASTLRREFLEHRFRGVARRVRKRKDTVADAHLLPEFFTIAEGDEEAVRCACGCTKDDKDPMIQCDTCRVWQHTECMVDAVPKDTKEDYFCHQCDPWTHRKLIAQLRRDSEFQL</sequence>
<organism evidence="6 7">
    <name type="scientific">Peltaster fructicola</name>
    <dbReference type="NCBI Taxonomy" id="286661"/>
    <lineage>
        <taxon>Eukaryota</taxon>
        <taxon>Fungi</taxon>
        <taxon>Dikarya</taxon>
        <taxon>Ascomycota</taxon>
        <taxon>Pezizomycotina</taxon>
        <taxon>Dothideomycetes</taxon>
        <taxon>Dothideomycetes incertae sedis</taxon>
        <taxon>Peltaster</taxon>
    </lineage>
</organism>
<dbReference type="OrthoDB" id="3642791at2759"/>
<dbReference type="AlphaFoldDB" id="A0A6H0XSU0"/>
<dbReference type="GO" id="GO:0034967">
    <property type="term" value="C:Set3 complex"/>
    <property type="evidence" value="ECO:0007669"/>
    <property type="project" value="TreeGrafter"/>
</dbReference>
<dbReference type="PANTHER" id="PTHR46462:SF3">
    <property type="entry name" value="UPSET, ISOFORM A"/>
    <property type="match status" value="1"/>
</dbReference>
<protein>
    <recommendedName>
        <fullName evidence="5">Zinc finger PHD-type domain-containing protein</fullName>
    </recommendedName>
</protein>
<dbReference type="GO" id="GO:0006355">
    <property type="term" value="P:regulation of DNA-templated transcription"/>
    <property type="evidence" value="ECO:0007669"/>
    <property type="project" value="TreeGrafter"/>
</dbReference>
<keyword evidence="4" id="KW-0156">Chromatin regulator</keyword>
<keyword evidence="7" id="KW-1185">Reference proteome</keyword>
<dbReference type="PANTHER" id="PTHR46462">
    <property type="entry name" value="UPSET, ISOFORM A"/>
    <property type="match status" value="1"/>
</dbReference>
<evidence type="ECO:0000313" key="6">
    <source>
        <dbReference type="EMBL" id="QIW97714.1"/>
    </source>
</evidence>
<dbReference type="EMBL" id="CP051140">
    <property type="protein sequence ID" value="QIW97714.1"/>
    <property type="molecule type" value="Genomic_DNA"/>
</dbReference>
<evidence type="ECO:0000256" key="3">
    <source>
        <dbReference type="ARBA" id="ARBA00022833"/>
    </source>
</evidence>
<dbReference type="SMART" id="SM00249">
    <property type="entry name" value="PHD"/>
    <property type="match status" value="1"/>
</dbReference>
<evidence type="ECO:0000256" key="4">
    <source>
        <dbReference type="ARBA" id="ARBA00022853"/>
    </source>
</evidence>
<dbReference type="InterPro" id="IPR001965">
    <property type="entry name" value="Znf_PHD"/>
</dbReference>
<accession>A0A6H0XSU0</accession>
<keyword evidence="3" id="KW-0862">Zinc</keyword>
<evidence type="ECO:0000313" key="7">
    <source>
        <dbReference type="Proteomes" id="UP000503462"/>
    </source>
</evidence>
<dbReference type="Pfam" id="PF20826">
    <property type="entry name" value="PHD_5"/>
    <property type="match status" value="1"/>
</dbReference>
<evidence type="ECO:0000256" key="1">
    <source>
        <dbReference type="ARBA" id="ARBA00022723"/>
    </source>
</evidence>
<dbReference type="PROSITE" id="PS01359">
    <property type="entry name" value="ZF_PHD_1"/>
    <property type="match status" value="1"/>
</dbReference>
<proteinExistence type="predicted"/>
<dbReference type="InterPro" id="IPR013083">
    <property type="entry name" value="Znf_RING/FYVE/PHD"/>
</dbReference>
<feature type="domain" description="Zinc finger PHD-type" evidence="5">
    <location>
        <begin position="212"/>
        <end position="256"/>
    </location>
</feature>
<dbReference type="Proteomes" id="UP000503462">
    <property type="component" value="Chromosome 2"/>
</dbReference>
<dbReference type="SUPFAM" id="SSF57903">
    <property type="entry name" value="FYVE/PHD zinc finger"/>
    <property type="match status" value="1"/>
</dbReference>
<dbReference type="GO" id="GO:0070210">
    <property type="term" value="C:Rpd3L-Expanded complex"/>
    <property type="evidence" value="ECO:0007669"/>
    <property type="project" value="TreeGrafter"/>
</dbReference>
<keyword evidence="1" id="KW-0479">Metal-binding</keyword>
<dbReference type="InterPro" id="IPR019786">
    <property type="entry name" value="Zinc_finger_PHD-type_CS"/>
</dbReference>
<dbReference type="GO" id="GO:0008270">
    <property type="term" value="F:zinc ion binding"/>
    <property type="evidence" value="ECO:0007669"/>
    <property type="project" value="UniProtKB-KW"/>
</dbReference>
<gene>
    <name evidence="6" type="ORF">AMS68_003232</name>
</gene>
<dbReference type="InterPro" id="IPR011011">
    <property type="entry name" value="Znf_FYVE_PHD"/>
</dbReference>
<evidence type="ECO:0000256" key="2">
    <source>
        <dbReference type="ARBA" id="ARBA00022771"/>
    </source>
</evidence>
<evidence type="ECO:0000259" key="5">
    <source>
        <dbReference type="SMART" id="SM00249"/>
    </source>
</evidence>
<keyword evidence="2" id="KW-0863">Zinc-finger</keyword>
<reference evidence="6 7" key="1">
    <citation type="journal article" date="2016" name="Sci. Rep.">
        <title>Peltaster fructicola genome reveals evolution from an invasive phytopathogen to an ectophytic parasite.</title>
        <authorList>
            <person name="Xu C."/>
            <person name="Chen H."/>
            <person name="Gleason M.L."/>
            <person name="Xu J.R."/>
            <person name="Liu H."/>
            <person name="Zhang R."/>
            <person name="Sun G."/>
        </authorList>
    </citation>
    <scope>NUCLEOTIDE SEQUENCE [LARGE SCALE GENOMIC DNA]</scope>
    <source>
        <strain evidence="6 7">LNHT1506</strain>
    </source>
</reference>